<evidence type="ECO:0000313" key="1">
    <source>
        <dbReference type="EMBL" id="KAJ8932842.1"/>
    </source>
</evidence>
<reference evidence="1" key="1">
    <citation type="journal article" date="2023" name="Insect Mol. Biol.">
        <title>Genome sequencing provides insights into the evolution of gene families encoding plant cell wall-degrading enzymes in longhorned beetles.</title>
        <authorList>
            <person name="Shin N.R."/>
            <person name="Okamura Y."/>
            <person name="Kirsch R."/>
            <person name="Pauchet Y."/>
        </authorList>
    </citation>
    <scope>NUCLEOTIDE SEQUENCE</scope>
    <source>
        <strain evidence="1">RBIC_L_NR</strain>
    </source>
</reference>
<evidence type="ECO:0008006" key="3">
    <source>
        <dbReference type="Google" id="ProtNLM"/>
    </source>
</evidence>
<dbReference type="EMBL" id="JANEYF010003960">
    <property type="protein sequence ID" value="KAJ8932842.1"/>
    <property type="molecule type" value="Genomic_DNA"/>
</dbReference>
<proteinExistence type="predicted"/>
<dbReference type="Proteomes" id="UP001162156">
    <property type="component" value="Unassembled WGS sequence"/>
</dbReference>
<evidence type="ECO:0000313" key="2">
    <source>
        <dbReference type="Proteomes" id="UP001162156"/>
    </source>
</evidence>
<name>A0AAV8X2Q8_9CUCU</name>
<keyword evidence="2" id="KW-1185">Reference proteome</keyword>
<sequence length="66" mass="7365">MYILTALNFYAHGSYQKNIGHDFNLVLSQPAVSNCITEVTNGLLDVMEDFIKFPSTAQEIASVKQQ</sequence>
<dbReference type="AlphaFoldDB" id="A0AAV8X2Q8"/>
<comment type="caution">
    <text evidence="1">The sequence shown here is derived from an EMBL/GenBank/DDBJ whole genome shotgun (WGS) entry which is preliminary data.</text>
</comment>
<gene>
    <name evidence="1" type="ORF">NQ314_014401</name>
</gene>
<organism evidence="1 2">
    <name type="scientific">Rhamnusium bicolor</name>
    <dbReference type="NCBI Taxonomy" id="1586634"/>
    <lineage>
        <taxon>Eukaryota</taxon>
        <taxon>Metazoa</taxon>
        <taxon>Ecdysozoa</taxon>
        <taxon>Arthropoda</taxon>
        <taxon>Hexapoda</taxon>
        <taxon>Insecta</taxon>
        <taxon>Pterygota</taxon>
        <taxon>Neoptera</taxon>
        <taxon>Endopterygota</taxon>
        <taxon>Coleoptera</taxon>
        <taxon>Polyphaga</taxon>
        <taxon>Cucujiformia</taxon>
        <taxon>Chrysomeloidea</taxon>
        <taxon>Cerambycidae</taxon>
        <taxon>Lepturinae</taxon>
        <taxon>Rhagiini</taxon>
        <taxon>Rhamnusium</taxon>
    </lineage>
</organism>
<protein>
    <recommendedName>
        <fullName evidence="3">Transposase Helix-turn-helix domain-containing protein</fullName>
    </recommendedName>
</protein>
<accession>A0AAV8X2Q8</accession>